<protein>
    <recommendedName>
        <fullName evidence="10">Immunoglobulin superfamily member 3</fullName>
    </recommendedName>
</protein>
<dbReference type="SMART" id="SM00408">
    <property type="entry name" value="IGc2"/>
    <property type="match status" value="5"/>
</dbReference>
<evidence type="ECO:0000256" key="13">
    <source>
        <dbReference type="SAM" id="SignalP"/>
    </source>
</evidence>
<keyword evidence="3 13" id="KW-0732">Signal</keyword>
<evidence type="ECO:0000256" key="2">
    <source>
        <dbReference type="ARBA" id="ARBA00022692"/>
    </source>
</evidence>
<feature type="domain" description="Ig-like" evidence="14">
    <location>
        <begin position="416"/>
        <end position="534"/>
    </location>
</feature>
<dbReference type="CDD" id="cd05775">
    <property type="entry name" value="IgV_CD2_like_N"/>
    <property type="match status" value="1"/>
</dbReference>
<dbReference type="CDD" id="cd00099">
    <property type="entry name" value="IgV"/>
    <property type="match status" value="1"/>
</dbReference>
<dbReference type="FunFam" id="2.60.40.10:FF:000689">
    <property type="entry name" value="Immunoglobulin superfamily member 3"/>
    <property type="match status" value="1"/>
</dbReference>
<comment type="subcellular location">
    <subcellularLocation>
        <location evidence="1">Membrane</location>
        <topology evidence="1">Single-pass type I membrane protein</topology>
    </subcellularLocation>
</comment>
<feature type="transmembrane region" description="Helical" evidence="12">
    <location>
        <begin position="1326"/>
        <end position="1350"/>
    </location>
</feature>
<keyword evidence="5 12" id="KW-1133">Transmembrane helix</keyword>
<dbReference type="Pfam" id="PF07686">
    <property type="entry name" value="V-set"/>
    <property type="match status" value="4"/>
</dbReference>
<dbReference type="PROSITE" id="PS50835">
    <property type="entry name" value="IG_LIKE"/>
    <property type="match status" value="7"/>
</dbReference>
<feature type="region of interest" description="Disordered" evidence="11">
    <location>
        <begin position="1019"/>
        <end position="1050"/>
    </location>
</feature>
<feature type="compositionally biased region" description="Acidic residues" evidence="11">
    <location>
        <begin position="1025"/>
        <end position="1048"/>
    </location>
</feature>
<evidence type="ECO:0000256" key="9">
    <source>
        <dbReference type="ARBA" id="ARBA00023319"/>
    </source>
</evidence>
<dbReference type="FunFam" id="2.60.40.10:FF:000932">
    <property type="entry name" value="Immunoglobulin superfamily member 3"/>
    <property type="match status" value="1"/>
</dbReference>
<feature type="signal peptide" evidence="13">
    <location>
        <begin position="1"/>
        <end position="19"/>
    </location>
</feature>
<dbReference type="Ensembl" id="ENSCJAT00000135319.1">
    <property type="protein sequence ID" value="ENSCJAP00000090598.1"/>
    <property type="gene ID" value="ENSCJAG00000006006.6"/>
</dbReference>
<dbReference type="InterPro" id="IPR013106">
    <property type="entry name" value="Ig_V-set"/>
</dbReference>
<dbReference type="SMART" id="SM00406">
    <property type="entry name" value="IGv"/>
    <property type="match status" value="4"/>
</dbReference>
<feature type="chain" id="PRO_5035268026" description="Immunoglobulin superfamily member 3" evidence="13">
    <location>
        <begin position="20"/>
        <end position="1360"/>
    </location>
</feature>
<accession>A0A8I3WW12</accession>
<feature type="domain" description="Ig-like" evidence="14">
    <location>
        <begin position="969"/>
        <end position="1119"/>
    </location>
</feature>
<dbReference type="SUPFAM" id="SSF48726">
    <property type="entry name" value="Immunoglobulin"/>
    <property type="match status" value="8"/>
</dbReference>
<dbReference type="Gene3D" id="2.60.40.10">
    <property type="entry name" value="Immunoglobulins"/>
    <property type="match status" value="9"/>
</dbReference>
<dbReference type="InterPro" id="IPR036179">
    <property type="entry name" value="Ig-like_dom_sf"/>
</dbReference>
<dbReference type="FunFam" id="2.60.40.10:FF:000604">
    <property type="entry name" value="immunoglobulin superfamily member 3"/>
    <property type="match status" value="1"/>
</dbReference>
<feature type="domain" description="Ig-like" evidence="14">
    <location>
        <begin position="696"/>
        <end position="823"/>
    </location>
</feature>
<evidence type="ECO:0000256" key="11">
    <source>
        <dbReference type="SAM" id="MobiDB-lite"/>
    </source>
</evidence>
<dbReference type="GO" id="GO:0016020">
    <property type="term" value="C:membrane"/>
    <property type="evidence" value="ECO:0007669"/>
    <property type="project" value="UniProtKB-SubCell"/>
</dbReference>
<evidence type="ECO:0000256" key="12">
    <source>
        <dbReference type="SAM" id="Phobius"/>
    </source>
</evidence>
<organism evidence="15 16">
    <name type="scientific">Callithrix jacchus</name>
    <name type="common">White-tufted-ear marmoset</name>
    <name type="synonym">Simia Jacchus</name>
    <dbReference type="NCBI Taxonomy" id="9483"/>
    <lineage>
        <taxon>Eukaryota</taxon>
        <taxon>Metazoa</taxon>
        <taxon>Chordata</taxon>
        <taxon>Craniata</taxon>
        <taxon>Vertebrata</taxon>
        <taxon>Euteleostomi</taxon>
        <taxon>Mammalia</taxon>
        <taxon>Eutheria</taxon>
        <taxon>Euarchontoglires</taxon>
        <taxon>Primates</taxon>
        <taxon>Haplorrhini</taxon>
        <taxon>Platyrrhini</taxon>
        <taxon>Cebidae</taxon>
        <taxon>Callitrichinae</taxon>
        <taxon>Callithrix</taxon>
        <taxon>Callithrix</taxon>
    </lineage>
</organism>
<evidence type="ECO:0000313" key="15">
    <source>
        <dbReference type="Ensembl" id="ENSCJAP00000090598.1"/>
    </source>
</evidence>
<keyword evidence="2 12" id="KW-0812">Transmembrane</keyword>
<dbReference type="FunFam" id="2.60.40.10:FF:001702">
    <property type="entry name" value="Lymphocyte function-associated antigen 3"/>
    <property type="match status" value="1"/>
</dbReference>
<evidence type="ECO:0000256" key="3">
    <source>
        <dbReference type="ARBA" id="ARBA00022729"/>
    </source>
</evidence>
<name>A0A8I3WW12_CALJA</name>
<dbReference type="SMART" id="SM00409">
    <property type="entry name" value="IG"/>
    <property type="match status" value="9"/>
</dbReference>
<evidence type="ECO:0000256" key="8">
    <source>
        <dbReference type="ARBA" id="ARBA00023180"/>
    </source>
</evidence>
<dbReference type="Proteomes" id="UP000008225">
    <property type="component" value="Chromosome 7"/>
</dbReference>
<evidence type="ECO:0000313" key="16">
    <source>
        <dbReference type="Proteomes" id="UP000008225"/>
    </source>
</evidence>
<dbReference type="FunFam" id="2.60.40.10:FF:000191">
    <property type="entry name" value="Immunoglobulin superfamily member 3"/>
    <property type="match status" value="1"/>
</dbReference>
<feature type="domain" description="Ig-like" evidence="14">
    <location>
        <begin position="833"/>
        <end position="965"/>
    </location>
</feature>
<keyword evidence="4" id="KW-0677">Repeat</keyword>
<reference evidence="15" key="2">
    <citation type="submission" date="2025-08" db="UniProtKB">
        <authorList>
            <consortium name="Ensembl"/>
        </authorList>
    </citation>
    <scope>IDENTIFICATION</scope>
</reference>
<evidence type="ECO:0000256" key="10">
    <source>
        <dbReference type="ARBA" id="ARBA00067302"/>
    </source>
</evidence>
<evidence type="ECO:0000256" key="7">
    <source>
        <dbReference type="ARBA" id="ARBA00023157"/>
    </source>
</evidence>
<dbReference type="InterPro" id="IPR003599">
    <property type="entry name" value="Ig_sub"/>
</dbReference>
<feature type="domain" description="Ig-like" evidence="14">
    <location>
        <begin position="159"/>
        <end position="248"/>
    </location>
</feature>
<dbReference type="PANTHER" id="PTHR12207">
    <property type="entry name" value="V-SET AND TRANSMEMBRANE DOMAIN-CONTAINING PROTEIN"/>
    <property type="match status" value="1"/>
</dbReference>
<dbReference type="FunFam" id="2.60.40.10:FF:000827">
    <property type="entry name" value="Immunoglobulin superfamily member 3"/>
    <property type="match status" value="1"/>
</dbReference>
<dbReference type="FunFam" id="2.60.40.10:FF:000674">
    <property type="entry name" value="Immunoglobulin superfamily member 3"/>
    <property type="match status" value="1"/>
</dbReference>
<evidence type="ECO:0000256" key="1">
    <source>
        <dbReference type="ARBA" id="ARBA00004479"/>
    </source>
</evidence>
<keyword evidence="7" id="KW-1015">Disulfide bond</keyword>
<evidence type="ECO:0000256" key="4">
    <source>
        <dbReference type="ARBA" id="ARBA00022737"/>
    </source>
</evidence>
<dbReference type="OMA" id="PVSVVWQ"/>
<dbReference type="InterPro" id="IPR003598">
    <property type="entry name" value="Ig_sub2"/>
</dbReference>
<keyword evidence="8" id="KW-0325">Glycoprotein</keyword>
<feature type="domain" description="Ig-like" evidence="14">
    <location>
        <begin position="6"/>
        <end position="138"/>
    </location>
</feature>
<feature type="domain" description="Ig-like" evidence="14">
    <location>
        <begin position="276"/>
        <end position="386"/>
    </location>
</feature>
<proteinExistence type="predicted"/>
<gene>
    <name evidence="15" type="primary">IGSF3</name>
</gene>
<dbReference type="PANTHER" id="PTHR12207:SF21">
    <property type="entry name" value="IMMUNOGLOBULIN SUPERFAMILY MEMBER 3"/>
    <property type="match status" value="1"/>
</dbReference>
<dbReference type="InterPro" id="IPR051102">
    <property type="entry name" value="IgSF_V-set/TM_domain"/>
</dbReference>
<keyword evidence="16" id="KW-1185">Reference proteome</keyword>
<dbReference type="GeneTree" id="ENSGT00940000155177"/>
<dbReference type="InterPro" id="IPR013783">
    <property type="entry name" value="Ig-like_fold"/>
</dbReference>
<dbReference type="FunFam" id="2.60.40.10:FF:000491">
    <property type="entry name" value="Immunoglobulin superfamily, member 3"/>
    <property type="match status" value="1"/>
</dbReference>
<evidence type="ECO:0000256" key="5">
    <source>
        <dbReference type="ARBA" id="ARBA00022989"/>
    </source>
</evidence>
<keyword evidence="9" id="KW-0393">Immunoglobulin domain</keyword>
<reference evidence="15 16" key="1">
    <citation type="submission" date="2009-03" db="EMBL/GenBank/DDBJ databases">
        <authorList>
            <person name="Warren W."/>
            <person name="Ye L."/>
            <person name="Minx P."/>
            <person name="Worley K."/>
            <person name="Gibbs R."/>
            <person name="Wilson R.K."/>
        </authorList>
    </citation>
    <scope>NUCLEOTIDE SEQUENCE [LARGE SCALE GENOMIC DNA]</scope>
</reference>
<sequence length="1360" mass="154166">MKCFFPVLSCLAVLGVVSAQRQVTVQEGPLYRTEGSHITIWCNVSGYQGPSEQNFQWSIYLPSAPEREVQIVSTVDSSFPYAIYTQRVRGGKIFIERVQGNSALLHITDLQARDAGEYECHTPNTDDQYFGSYSAKMNLVVILDSLQTTAMPQTLHRVEQDPLELTCEVSSETVQHSHLSVAWLRQKGGEKPVEVISLSRDFVLQSSSEYAHRQSLGEVRLDKLGRTTFRLTIFHLQPSDQGEFYCEAAEWIQDPDGSWYAMTRKRSEGAVVNVQPTDKEFTVRLETEKRLHTVGEQVEFRCILEAQNVPDRYFAVSWAFNSSLIATMGPNAVPVLNSEFAHREARGQLKVAKESDSVFVLKIYHLRQEDSGKYNCRVTEREKTVTGEFIDKESKRPKNIPIIVLPLTDNWVVKVPQHHQILSQGHLESSISVEVASNASIILEGEDLHFSCSVRTAGRPQGRFSVIWQVVDRQNRRSNIMWLDRDGTMQPGSSYWERSSFGGIQMEQVQPNSFSLGIFNSRKEDEGQYECHVTEWVRAVDGEWQIVGERRASTLISITALETGFAVTAVSRTPGVTYSESFDLQCIIKPHYPARVPVAVTWRFQPVGTVEFHDLVTFTRDGGVQWGDRSSGFRTRTAIEKAESSNNVRLSISRASDTEAGKYQCVAELWRKNYNNSWTRLAERTSNLLEIRVLQPVTKLQVSKSKRTLTLVENRPIQLNCSVKSQTSQNSHFAVLWYVHKPSDADGKLILKTTHNSAFEYGTYAEEEGLRARLQFERHVSGGLFSLTVQRAEVSDSGSYYCHVEEWLLSPNYAWYKLAEEVSGRTEVTVKQPDSRLRLSQAQGNLSVLETRQVQLECVILNRTSIASQLMVEWFVWKPNHPEQETVARLSREATFHYGEQAAKNNLKGRLHLESPSPGVYRLFIQNVAVQDSGTYSCRVEEWLPSPSGVWYKRAEDTAGQTALTVMRPDAALQVDTVVPNATVSEKAAFQLDCSIVSRSSQDSRFAVAWYSLRTKAGAKRSSPDVEEQEEEREEEEEEEEEEGDSDDSTERMALLSVGPDAVFGPEGSPWEGRLRFQRLSPVLYRLTVLQASPQDTGNYSCRVEEWLPSPQKEWYRLTEEESAPIGIHVLDTSFISCGSQRVYGIVHEKVTFNIASNEPLKEILWKKQKDKVAEWENSEGRAFSPFKNRTYLDPVSGDLTIFNLTSSDEGKYEMESPNITGTKTFFLYVLEHLPSPRLTCALTNGSIEVLCRILEHYKSHRELTEYSWDCPMEQCKHNSTKMYFKLDDELPQTIQCTASNPLVNKTSSIVLETCVPNSGHSRNRYVFIAVLSGVITIIACIVLYMCGILKCDRKTDRNK</sequence>
<keyword evidence="6 12" id="KW-0472">Membrane</keyword>
<reference evidence="15" key="3">
    <citation type="submission" date="2025-09" db="UniProtKB">
        <authorList>
            <consortium name="Ensembl"/>
        </authorList>
    </citation>
    <scope>IDENTIFICATION</scope>
</reference>
<evidence type="ECO:0000259" key="14">
    <source>
        <dbReference type="PROSITE" id="PS50835"/>
    </source>
</evidence>
<evidence type="ECO:0000256" key="6">
    <source>
        <dbReference type="ARBA" id="ARBA00023136"/>
    </source>
</evidence>
<dbReference type="InterPro" id="IPR007110">
    <property type="entry name" value="Ig-like_dom"/>
</dbReference>
<dbReference type="GO" id="GO:0032808">
    <property type="term" value="P:lacrimal gland development"/>
    <property type="evidence" value="ECO:0007669"/>
    <property type="project" value="Ensembl"/>
</dbReference>